<dbReference type="InterPro" id="IPR001969">
    <property type="entry name" value="Aspartic_peptidase_AS"/>
</dbReference>
<feature type="chain" id="PRO_5035428880" evidence="4">
    <location>
        <begin position="18"/>
        <end position="422"/>
    </location>
</feature>
<evidence type="ECO:0000256" key="4">
    <source>
        <dbReference type="SAM" id="SignalP"/>
    </source>
</evidence>
<dbReference type="PRINTS" id="PR00792">
    <property type="entry name" value="PEPSIN"/>
</dbReference>
<organism evidence="6 7">
    <name type="scientific">Stachybotrys elegans</name>
    <dbReference type="NCBI Taxonomy" id="80388"/>
    <lineage>
        <taxon>Eukaryota</taxon>
        <taxon>Fungi</taxon>
        <taxon>Dikarya</taxon>
        <taxon>Ascomycota</taxon>
        <taxon>Pezizomycotina</taxon>
        <taxon>Sordariomycetes</taxon>
        <taxon>Hypocreomycetidae</taxon>
        <taxon>Hypocreales</taxon>
        <taxon>Stachybotryaceae</taxon>
        <taxon>Stachybotrys</taxon>
    </lineage>
</organism>
<dbReference type="InterPro" id="IPR033121">
    <property type="entry name" value="PEPTIDASE_A1"/>
</dbReference>
<evidence type="ECO:0000313" key="7">
    <source>
        <dbReference type="Proteomes" id="UP000813444"/>
    </source>
</evidence>
<protein>
    <submittedName>
        <fullName evidence="6">Endothiapepsin</fullName>
    </submittedName>
</protein>
<comment type="similarity">
    <text evidence="1 3">Belongs to the peptidase A1 family.</text>
</comment>
<dbReference type="EMBL" id="JAGPNK010000006">
    <property type="protein sequence ID" value="KAH7320076.1"/>
    <property type="molecule type" value="Genomic_DNA"/>
</dbReference>
<keyword evidence="3" id="KW-0645">Protease</keyword>
<dbReference type="Proteomes" id="UP000813444">
    <property type="component" value="Unassembled WGS sequence"/>
</dbReference>
<proteinExistence type="inferred from homology"/>
<accession>A0A8K0WS08</accession>
<reference evidence="6" key="1">
    <citation type="journal article" date="2021" name="Nat. Commun.">
        <title>Genetic determinants of endophytism in the Arabidopsis root mycobiome.</title>
        <authorList>
            <person name="Mesny F."/>
            <person name="Miyauchi S."/>
            <person name="Thiergart T."/>
            <person name="Pickel B."/>
            <person name="Atanasova L."/>
            <person name="Karlsson M."/>
            <person name="Huettel B."/>
            <person name="Barry K.W."/>
            <person name="Haridas S."/>
            <person name="Chen C."/>
            <person name="Bauer D."/>
            <person name="Andreopoulos W."/>
            <person name="Pangilinan J."/>
            <person name="LaButti K."/>
            <person name="Riley R."/>
            <person name="Lipzen A."/>
            <person name="Clum A."/>
            <person name="Drula E."/>
            <person name="Henrissat B."/>
            <person name="Kohler A."/>
            <person name="Grigoriev I.V."/>
            <person name="Martin F.M."/>
            <person name="Hacquard S."/>
        </authorList>
    </citation>
    <scope>NUCLEOTIDE SEQUENCE</scope>
    <source>
        <strain evidence="6">MPI-CAGE-CH-0235</strain>
    </source>
</reference>
<feature type="signal peptide" evidence="4">
    <location>
        <begin position="1"/>
        <end position="17"/>
    </location>
</feature>
<dbReference type="PROSITE" id="PS51767">
    <property type="entry name" value="PEPTIDASE_A1"/>
    <property type="match status" value="1"/>
</dbReference>
<dbReference type="AlphaFoldDB" id="A0A8K0WS08"/>
<keyword evidence="7" id="KW-1185">Reference proteome</keyword>
<comment type="caution">
    <text evidence="6">The sequence shown here is derived from an EMBL/GenBank/DDBJ whole genome shotgun (WGS) entry which is preliminary data.</text>
</comment>
<keyword evidence="2 3" id="KW-0064">Aspartyl protease</keyword>
<dbReference type="PROSITE" id="PS00141">
    <property type="entry name" value="ASP_PROTEASE"/>
    <property type="match status" value="1"/>
</dbReference>
<dbReference type="OrthoDB" id="2747330at2759"/>
<name>A0A8K0WS08_9HYPO</name>
<feature type="domain" description="Peptidase A1" evidence="5">
    <location>
        <begin position="78"/>
        <end position="415"/>
    </location>
</feature>
<keyword evidence="4" id="KW-0732">Signal</keyword>
<dbReference type="GO" id="GO:0004190">
    <property type="term" value="F:aspartic-type endopeptidase activity"/>
    <property type="evidence" value="ECO:0007669"/>
    <property type="project" value="UniProtKB-KW"/>
</dbReference>
<sequence length="422" mass="46611">MLPFSFLFAGLVAGTSGSRSSFSVEVQQASGQRDFVREWLAARSKWGDPGAVSDLSHLLTKEGNDTIVLDPLVNDSIYVANVEIGNPPQTTLKRSHLNLPQRWVQSTDTQYRVNIDGPWAPQYKPNASSTAEYVENSSWDVLYGNSPAEFPFCRVPHNLIDAGDGSHAHGIVYQDTVRLGNFTIQDMSVQSAELMARSFEDELGLSGILGLAYTLENNIQPPAARFIDLLEPALARPIFACDLGKNAPGKMDFGFVDNAMAPDGFVWLDTVEGSVFWDVELGLTSWGDNDTWFSHDFTVTVDTGTTLLFLPKAIVDLYWRSVPGMEVVPTTPEVYLFPCHLEDELPDLKFKIPGVERVLTVPGPNFYFGPLRDDPTYCYGGLQTAEGFHTSIMGSTMLKAFYVAFDMENGQVGFASKEMLDK</sequence>
<dbReference type="InterPro" id="IPR001461">
    <property type="entry name" value="Aspartic_peptidase_A1"/>
</dbReference>
<evidence type="ECO:0000256" key="1">
    <source>
        <dbReference type="ARBA" id="ARBA00007447"/>
    </source>
</evidence>
<evidence type="ECO:0000259" key="5">
    <source>
        <dbReference type="PROSITE" id="PS51767"/>
    </source>
</evidence>
<dbReference type="Gene3D" id="2.40.70.10">
    <property type="entry name" value="Acid Proteases"/>
    <property type="match status" value="2"/>
</dbReference>
<dbReference type="GO" id="GO:0006508">
    <property type="term" value="P:proteolysis"/>
    <property type="evidence" value="ECO:0007669"/>
    <property type="project" value="UniProtKB-KW"/>
</dbReference>
<gene>
    <name evidence="6" type="ORF">B0I35DRAFT_408797</name>
</gene>
<dbReference type="PANTHER" id="PTHR47966">
    <property type="entry name" value="BETA-SITE APP-CLEAVING ENZYME, ISOFORM A-RELATED"/>
    <property type="match status" value="1"/>
</dbReference>
<evidence type="ECO:0000313" key="6">
    <source>
        <dbReference type="EMBL" id="KAH7320076.1"/>
    </source>
</evidence>
<dbReference type="InterPro" id="IPR021109">
    <property type="entry name" value="Peptidase_aspartic_dom_sf"/>
</dbReference>
<dbReference type="PANTHER" id="PTHR47966:SF2">
    <property type="entry name" value="ASPERGILLOPEPSIN-1-RELATED"/>
    <property type="match status" value="1"/>
</dbReference>
<keyword evidence="3" id="KW-0378">Hydrolase</keyword>
<evidence type="ECO:0000256" key="3">
    <source>
        <dbReference type="RuleBase" id="RU000454"/>
    </source>
</evidence>
<dbReference type="SUPFAM" id="SSF50630">
    <property type="entry name" value="Acid proteases"/>
    <property type="match status" value="1"/>
</dbReference>
<dbReference type="Pfam" id="PF00026">
    <property type="entry name" value="Asp"/>
    <property type="match status" value="1"/>
</dbReference>
<evidence type="ECO:0000256" key="2">
    <source>
        <dbReference type="ARBA" id="ARBA00022750"/>
    </source>
</evidence>